<dbReference type="EMBL" id="ASPP01005482">
    <property type="protein sequence ID" value="ETO30425.1"/>
    <property type="molecule type" value="Genomic_DNA"/>
</dbReference>
<name>X6NVV6_RETFI</name>
<dbReference type="Proteomes" id="UP000023152">
    <property type="component" value="Unassembled WGS sequence"/>
</dbReference>
<proteinExistence type="predicted"/>
<sequence length="218" mass="25193">MNRCSIIGQIYKFLSLKCLVSICLCLALLQLFLLKTEFGELVKLHTKENVGGPKFSFSENKADPSLYLAPSDLRESGSGYCKTKSSKSDIHMPMKEKRHTKSWILPENIIPKDLQFLNDKIYSQSKMQHLLNTVQWTNSSFSGHCRTEDPGFLKSYAYYPHIGFEYMKLHFAMSMNNGTSVYCFFICRRILGRQEAVGIQIRGEKFERMQPKIFMCIQ</sequence>
<reference evidence="1 2" key="1">
    <citation type="journal article" date="2013" name="Curr. Biol.">
        <title>The Genome of the Foraminiferan Reticulomyxa filosa.</title>
        <authorList>
            <person name="Glockner G."/>
            <person name="Hulsmann N."/>
            <person name="Schleicher M."/>
            <person name="Noegel A.A."/>
            <person name="Eichinger L."/>
            <person name="Gallinger C."/>
            <person name="Pawlowski J."/>
            <person name="Sierra R."/>
            <person name="Euteneuer U."/>
            <person name="Pillet L."/>
            <person name="Moustafa A."/>
            <person name="Platzer M."/>
            <person name="Groth M."/>
            <person name="Szafranski K."/>
            <person name="Schliwa M."/>
        </authorList>
    </citation>
    <scope>NUCLEOTIDE SEQUENCE [LARGE SCALE GENOMIC DNA]</scope>
</reference>
<dbReference type="AlphaFoldDB" id="X6NVV6"/>
<comment type="caution">
    <text evidence="1">The sequence shown here is derived from an EMBL/GenBank/DDBJ whole genome shotgun (WGS) entry which is preliminary data.</text>
</comment>
<protein>
    <submittedName>
        <fullName evidence="1">Uncharacterized protein</fullName>
    </submittedName>
</protein>
<evidence type="ECO:0000313" key="2">
    <source>
        <dbReference type="Proteomes" id="UP000023152"/>
    </source>
</evidence>
<organism evidence="1 2">
    <name type="scientific">Reticulomyxa filosa</name>
    <dbReference type="NCBI Taxonomy" id="46433"/>
    <lineage>
        <taxon>Eukaryota</taxon>
        <taxon>Sar</taxon>
        <taxon>Rhizaria</taxon>
        <taxon>Retaria</taxon>
        <taxon>Foraminifera</taxon>
        <taxon>Monothalamids</taxon>
        <taxon>Reticulomyxidae</taxon>
        <taxon>Reticulomyxa</taxon>
    </lineage>
</organism>
<evidence type="ECO:0000313" key="1">
    <source>
        <dbReference type="EMBL" id="ETO30425.1"/>
    </source>
</evidence>
<keyword evidence="2" id="KW-1185">Reference proteome</keyword>
<accession>X6NVV6</accession>
<gene>
    <name evidence="1" type="ORF">RFI_06693</name>
</gene>